<dbReference type="AlphaFoldDB" id="A0A0D7AWX4"/>
<sequence>MHKLALKSQLKGVYGIAQMTFVIACEAVEQRKGLPHNNFGLDEKWVLKNERQSID</sequence>
<evidence type="ECO:0000313" key="2">
    <source>
        <dbReference type="Proteomes" id="UP000054007"/>
    </source>
</evidence>
<evidence type="ECO:0000313" key="1">
    <source>
        <dbReference type="EMBL" id="KIY62354.1"/>
    </source>
</evidence>
<keyword evidence="2" id="KW-1185">Reference proteome</keyword>
<dbReference type="PROSITE" id="PS51257">
    <property type="entry name" value="PROKAR_LIPOPROTEIN"/>
    <property type="match status" value="1"/>
</dbReference>
<dbReference type="EMBL" id="KN880793">
    <property type="protein sequence ID" value="KIY62354.1"/>
    <property type="molecule type" value="Genomic_DNA"/>
</dbReference>
<reference evidence="1 2" key="1">
    <citation type="journal article" date="2015" name="Fungal Genet. Biol.">
        <title>Evolution of novel wood decay mechanisms in Agaricales revealed by the genome sequences of Fistulina hepatica and Cylindrobasidium torrendii.</title>
        <authorList>
            <person name="Floudas D."/>
            <person name="Held B.W."/>
            <person name="Riley R."/>
            <person name="Nagy L.G."/>
            <person name="Koehler G."/>
            <person name="Ransdell A.S."/>
            <person name="Younus H."/>
            <person name="Chow J."/>
            <person name="Chiniquy J."/>
            <person name="Lipzen A."/>
            <person name="Tritt A."/>
            <person name="Sun H."/>
            <person name="Haridas S."/>
            <person name="LaButti K."/>
            <person name="Ohm R.A."/>
            <person name="Kues U."/>
            <person name="Blanchette R.A."/>
            <person name="Grigoriev I.V."/>
            <person name="Minto R.E."/>
            <person name="Hibbett D.S."/>
        </authorList>
    </citation>
    <scope>NUCLEOTIDE SEQUENCE [LARGE SCALE GENOMIC DNA]</scope>
    <source>
        <strain evidence="1 2">FP15055 ss-10</strain>
    </source>
</reference>
<name>A0A0D7AWX4_9AGAR</name>
<accession>A0A0D7AWX4</accession>
<proteinExistence type="predicted"/>
<gene>
    <name evidence="1" type="ORF">CYLTODRAFT_426998</name>
</gene>
<protein>
    <submittedName>
        <fullName evidence="1">Uncharacterized protein</fullName>
    </submittedName>
</protein>
<dbReference type="Proteomes" id="UP000054007">
    <property type="component" value="Unassembled WGS sequence"/>
</dbReference>
<organism evidence="1 2">
    <name type="scientific">Cylindrobasidium torrendii FP15055 ss-10</name>
    <dbReference type="NCBI Taxonomy" id="1314674"/>
    <lineage>
        <taxon>Eukaryota</taxon>
        <taxon>Fungi</taxon>
        <taxon>Dikarya</taxon>
        <taxon>Basidiomycota</taxon>
        <taxon>Agaricomycotina</taxon>
        <taxon>Agaricomycetes</taxon>
        <taxon>Agaricomycetidae</taxon>
        <taxon>Agaricales</taxon>
        <taxon>Marasmiineae</taxon>
        <taxon>Physalacriaceae</taxon>
        <taxon>Cylindrobasidium</taxon>
    </lineage>
</organism>